<evidence type="ECO:0000256" key="3">
    <source>
        <dbReference type="ARBA" id="ARBA00022692"/>
    </source>
</evidence>
<gene>
    <name evidence="7" type="ORF">HY912_18435</name>
</gene>
<reference evidence="7" key="1">
    <citation type="submission" date="2020-07" db="EMBL/GenBank/DDBJ databases">
        <title>Huge and variable diversity of episymbiotic CPR bacteria and DPANN archaea in groundwater ecosystems.</title>
        <authorList>
            <person name="He C.Y."/>
            <person name="Keren R."/>
            <person name="Whittaker M."/>
            <person name="Farag I.F."/>
            <person name="Doudna J."/>
            <person name="Cate J.H.D."/>
            <person name="Banfield J.F."/>
        </authorList>
    </citation>
    <scope>NUCLEOTIDE SEQUENCE</scope>
    <source>
        <strain evidence="7">NC_groundwater_1664_Pr3_B-0.1um_52_9</strain>
    </source>
</reference>
<dbReference type="InterPro" id="IPR001851">
    <property type="entry name" value="ABC_transp_permease"/>
</dbReference>
<evidence type="ECO:0000313" key="7">
    <source>
        <dbReference type="EMBL" id="MBI5251471.1"/>
    </source>
</evidence>
<feature type="transmembrane region" description="Helical" evidence="6">
    <location>
        <begin position="6"/>
        <end position="22"/>
    </location>
</feature>
<keyword evidence="3 6" id="KW-0812">Transmembrane</keyword>
<evidence type="ECO:0000313" key="8">
    <source>
        <dbReference type="Proteomes" id="UP000807825"/>
    </source>
</evidence>
<feature type="transmembrane region" description="Helical" evidence="6">
    <location>
        <begin position="53"/>
        <end position="72"/>
    </location>
</feature>
<dbReference type="Proteomes" id="UP000807825">
    <property type="component" value="Unassembled WGS sequence"/>
</dbReference>
<feature type="transmembrane region" description="Helical" evidence="6">
    <location>
        <begin position="274"/>
        <end position="297"/>
    </location>
</feature>
<dbReference type="Pfam" id="PF02653">
    <property type="entry name" value="BPD_transp_2"/>
    <property type="match status" value="1"/>
</dbReference>
<dbReference type="CDD" id="cd06581">
    <property type="entry name" value="TM_PBP1_LivM_like"/>
    <property type="match status" value="1"/>
</dbReference>
<dbReference type="InterPro" id="IPR043428">
    <property type="entry name" value="LivM-like"/>
</dbReference>
<name>A0A9D6V7P1_9BACT</name>
<accession>A0A9D6V7P1</accession>
<evidence type="ECO:0000256" key="1">
    <source>
        <dbReference type="ARBA" id="ARBA00004651"/>
    </source>
</evidence>
<dbReference type="AlphaFoldDB" id="A0A9D6V7P1"/>
<dbReference type="GO" id="GO:0005886">
    <property type="term" value="C:plasma membrane"/>
    <property type="evidence" value="ECO:0007669"/>
    <property type="project" value="UniProtKB-SubCell"/>
</dbReference>
<evidence type="ECO:0000256" key="6">
    <source>
        <dbReference type="SAM" id="Phobius"/>
    </source>
</evidence>
<dbReference type="PANTHER" id="PTHR30482:SF17">
    <property type="entry name" value="ABC TRANSPORTER ATP-BINDING PROTEIN"/>
    <property type="match status" value="1"/>
</dbReference>
<evidence type="ECO:0000256" key="2">
    <source>
        <dbReference type="ARBA" id="ARBA00022475"/>
    </source>
</evidence>
<organism evidence="7 8">
    <name type="scientific">Desulfomonile tiedjei</name>
    <dbReference type="NCBI Taxonomy" id="2358"/>
    <lineage>
        <taxon>Bacteria</taxon>
        <taxon>Pseudomonadati</taxon>
        <taxon>Thermodesulfobacteriota</taxon>
        <taxon>Desulfomonilia</taxon>
        <taxon>Desulfomonilales</taxon>
        <taxon>Desulfomonilaceae</taxon>
        <taxon>Desulfomonile</taxon>
    </lineage>
</organism>
<keyword evidence="2" id="KW-1003">Cell membrane</keyword>
<proteinExistence type="predicted"/>
<feature type="transmembrane region" description="Helical" evidence="6">
    <location>
        <begin position="79"/>
        <end position="100"/>
    </location>
</feature>
<dbReference type="PANTHER" id="PTHR30482">
    <property type="entry name" value="HIGH-AFFINITY BRANCHED-CHAIN AMINO ACID TRANSPORT SYSTEM PERMEASE"/>
    <property type="match status" value="1"/>
</dbReference>
<feature type="transmembrane region" description="Helical" evidence="6">
    <location>
        <begin position="106"/>
        <end position="130"/>
    </location>
</feature>
<comment type="caution">
    <text evidence="7">The sequence shown here is derived from an EMBL/GenBank/DDBJ whole genome shotgun (WGS) entry which is preliminary data.</text>
</comment>
<dbReference type="GO" id="GO:0015658">
    <property type="term" value="F:branched-chain amino acid transmembrane transporter activity"/>
    <property type="evidence" value="ECO:0007669"/>
    <property type="project" value="InterPro"/>
</dbReference>
<feature type="transmembrane region" description="Helical" evidence="6">
    <location>
        <begin position="238"/>
        <end position="262"/>
    </location>
</feature>
<keyword evidence="5 6" id="KW-0472">Membrane</keyword>
<feature type="transmembrane region" description="Helical" evidence="6">
    <location>
        <begin position="203"/>
        <end position="226"/>
    </location>
</feature>
<dbReference type="EMBL" id="JACRDE010000484">
    <property type="protein sequence ID" value="MBI5251471.1"/>
    <property type="molecule type" value="Genomic_DNA"/>
</dbReference>
<sequence length="321" mass="34833">MRRKNILIAAVALILLSLGLMLEQFWLKVATEALIMMLLAISFSLLYGHTGLLSFGQGAYFGVGAYGFALAFTRLHLDFPLCLLVGVVSAGLWAAATGYLCVRLAGIYFAIMTVVVAQSTFFIIFQWYSLTGGDNGIQGLVPPDVISGTRGYYYFALAIVSAAFYAYYRLINSPFGLSLRCIRENMIRAKFVGIDEHKHRLKVFILSGLFAGLAGVLFAPFTRSVVPQMADWISSGKAVFMGILGGASYLLGPLVGAAAWVFLDAFVSGFTVHWPLIIGILVFVIVFFMPGGLMGLVHSYRVRAKARKRGSSGLLSDGTET</sequence>
<evidence type="ECO:0000256" key="4">
    <source>
        <dbReference type="ARBA" id="ARBA00022989"/>
    </source>
</evidence>
<keyword evidence="4 6" id="KW-1133">Transmembrane helix</keyword>
<feature type="transmembrane region" description="Helical" evidence="6">
    <location>
        <begin position="151"/>
        <end position="168"/>
    </location>
</feature>
<evidence type="ECO:0000256" key="5">
    <source>
        <dbReference type="ARBA" id="ARBA00023136"/>
    </source>
</evidence>
<comment type="subcellular location">
    <subcellularLocation>
        <location evidence="1">Cell membrane</location>
        <topology evidence="1">Multi-pass membrane protein</topology>
    </subcellularLocation>
</comment>
<protein>
    <submittedName>
        <fullName evidence="7">Branched-chain amino acid ABC transporter permease</fullName>
    </submittedName>
</protein>